<dbReference type="GO" id="GO:0004674">
    <property type="term" value="F:protein serine/threonine kinase activity"/>
    <property type="evidence" value="ECO:0007669"/>
    <property type="project" value="InterPro"/>
</dbReference>
<name>A0A5J4VA02_9EUKA</name>
<feature type="domain" description="Protein kinase" evidence="5">
    <location>
        <begin position="1"/>
        <end position="250"/>
    </location>
</feature>
<accession>A0A5J4VA02</accession>
<dbReference type="InterPro" id="IPR008271">
    <property type="entry name" value="Ser/Thr_kinase_AS"/>
</dbReference>
<comment type="caution">
    <text evidence="6">The sequence shown here is derived from an EMBL/GenBank/DDBJ whole genome shotgun (WGS) entry which is preliminary data.</text>
</comment>
<dbReference type="GO" id="GO:0016020">
    <property type="term" value="C:membrane"/>
    <property type="evidence" value="ECO:0007669"/>
    <property type="project" value="TreeGrafter"/>
</dbReference>
<dbReference type="SMART" id="SM00220">
    <property type="entry name" value="S_TKc"/>
    <property type="match status" value="1"/>
</dbReference>
<keyword evidence="4" id="KW-0067">ATP-binding</keyword>
<dbReference type="InterPro" id="IPR000719">
    <property type="entry name" value="Prot_kinase_dom"/>
</dbReference>
<dbReference type="EMBL" id="SNRW01008513">
    <property type="protein sequence ID" value="KAA6379408.1"/>
    <property type="molecule type" value="Genomic_DNA"/>
</dbReference>
<dbReference type="CDD" id="cd00180">
    <property type="entry name" value="PKc"/>
    <property type="match status" value="1"/>
</dbReference>
<dbReference type="AlphaFoldDB" id="A0A5J4VA02"/>
<keyword evidence="3 6" id="KW-0418">Kinase</keyword>
<dbReference type="PROSITE" id="PS50011">
    <property type="entry name" value="PROTEIN_KINASE_DOM"/>
    <property type="match status" value="1"/>
</dbReference>
<keyword evidence="2" id="KW-0547">Nucleotide-binding</keyword>
<evidence type="ECO:0000313" key="7">
    <source>
        <dbReference type="Proteomes" id="UP000324800"/>
    </source>
</evidence>
<dbReference type="InterPro" id="IPR045269">
    <property type="entry name" value="Atg1-like"/>
</dbReference>
<evidence type="ECO:0000259" key="5">
    <source>
        <dbReference type="PROSITE" id="PS50011"/>
    </source>
</evidence>
<dbReference type="GO" id="GO:0005776">
    <property type="term" value="C:autophagosome"/>
    <property type="evidence" value="ECO:0007669"/>
    <property type="project" value="TreeGrafter"/>
</dbReference>
<dbReference type="GO" id="GO:0005829">
    <property type="term" value="C:cytosol"/>
    <property type="evidence" value="ECO:0007669"/>
    <property type="project" value="TreeGrafter"/>
</dbReference>
<sequence>MHIFQFKKVFLVHSQATGLIAAKVMQKKVFTENEWKAADILMIGEPIPFVAQFIEARKVDDYIIFFISFANLKSLDHLIMRNCFLSSGCIRAIAKQLLEGIRLIHSRGLVHRDLKGPNILFHCPKGSDHVIIKIADFGLVKFQDQFMKSMKISAKGTPLNMAPELVLGDGKADAKIDIWSIGVVLYQLAGHENPIKAKSFFQLRTMMRNKAITRPSAIRDNLLWDLLTNLLQFDRKERFSAEQALQHPYFTGPQAQNEICDEAKQIAAQAQLAKQNGDTSITIYDCDSSFVICGNEIKIALKYNPDVDLQPIYQEIEPIKEKSFKYAIQFTFNFSFQFALI</sequence>
<proteinExistence type="predicted"/>
<evidence type="ECO:0000256" key="1">
    <source>
        <dbReference type="ARBA" id="ARBA00022679"/>
    </source>
</evidence>
<dbReference type="GO" id="GO:0000045">
    <property type="term" value="P:autophagosome assembly"/>
    <property type="evidence" value="ECO:0007669"/>
    <property type="project" value="TreeGrafter"/>
</dbReference>
<keyword evidence="1" id="KW-0808">Transferase</keyword>
<dbReference type="PANTHER" id="PTHR24348">
    <property type="entry name" value="SERINE/THREONINE-PROTEIN KINASE UNC-51-RELATED"/>
    <property type="match status" value="1"/>
</dbReference>
<protein>
    <submittedName>
        <fullName evidence="6">Putative Serine/threonine-protein kinase ULK2</fullName>
    </submittedName>
</protein>
<evidence type="ECO:0000256" key="2">
    <source>
        <dbReference type="ARBA" id="ARBA00022741"/>
    </source>
</evidence>
<dbReference type="GO" id="GO:0010506">
    <property type="term" value="P:regulation of autophagy"/>
    <property type="evidence" value="ECO:0007669"/>
    <property type="project" value="InterPro"/>
</dbReference>
<dbReference type="PANTHER" id="PTHR24348:SF22">
    <property type="entry name" value="NON-SPECIFIC SERINE_THREONINE PROTEIN KINASE"/>
    <property type="match status" value="1"/>
</dbReference>
<dbReference type="GO" id="GO:0005524">
    <property type="term" value="F:ATP binding"/>
    <property type="evidence" value="ECO:0007669"/>
    <property type="project" value="UniProtKB-KW"/>
</dbReference>
<dbReference type="SUPFAM" id="SSF56112">
    <property type="entry name" value="Protein kinase-like (PK-like)"/>
    <property type="match status" value="1"/>
</dbReference>
<gene>
    <name evidence="6" type="ORF">EZS28_025064</name>
</gene>
<dbReference type="Gene3D" id="1.10.510.10">
    <property type="entry name" value="Transferase(Phosphotransferase) domain 1"/>
    <property type="match status" value="1"/>
</dbReference>
<evidence type="ECO:0000256" key="4">
    <source>
        <dbReference type="ARBA" id="ARBA00022840"/>
    </source>
</evidence>
<organism evidence="6 7">
    <name type="scientific">Streblomastix strix</name>
    <dbReference type="NCBI Taxonomy" id="222440"/>
    <lineage>
        <taxon>Eukaryota</taxon>
        <taxon>Metamonada</taxon>
        <taxon>Preaxostyla</taxon>
        <taxon>Oxymonadida</taxon>
        <taxon>Streblomastigidae</taxon>
        <taxon>Streblomastix</taxon>
    </lineage>
</organism>
<evidence type="ECO:0000313" key="6">
    <source>
        <dbReference type="EMBL" id="KAA6379408.1"/>
    </source>
</evidence>
<reference evidence="6 7" key="1">
    <citation type="submission" date="2019-03" db="EMBL/GenBank/DDBJ databases">
        <title>Single cell metagenomics reveals metabolic interactions within the superorganism composed of flagellate Streblomastix strix and complex community of Bacteroidetes bacteria on its surface.</title>
        <authorList>
            <person name="Treitli S.C."/>
            <person name="Kolisko M."/>
            <person name="Husnik F."/>
            <person name="Keeling P."/>
            <person name="Hampl V."/>
        </authorList>
    </citation>
    <scope>NUCLEOTIDE SEQUENCE [LARGE SCALE GENOMIC DNA]</scope>
    <source>
        <strain evidence="6">ST1C</strain>
    </source>
</reference>
<dbReference type="GO" id="GO:0000407">
    <property type="term" value="C:phagophore assembly site"/>
    <property type="evidence" value="ECO:0007669"/>
    <property type="project" value="TreeGrafter"/>
</dbReference>
<dbReference type="PROSITE" id="PS00108">
    <property type="entry name" value="PROTEIN_KINASE_ST"/>
    <property type="match status" value="1"/>
</dbReference>
<dbReference type="Pfam" id="PF00069">
    <property type="entry name" value="Pkinase"/>
    <property type="match status" value="1"/>
</dbReference>
<dbReference type="InterPro" id="IPR011009">
    <property type="entry name" value="Kinase-like_dom_sf"/>
</dbReference>
<evidence type="ECO:0000256" key="3">
    <source>
        <dbReference type="ARBA" id="ARBA00022777"/>
    </source>
</evidence>
<dbReference type="Proteomes" id="UP000324800">
    <property type="component" value="Unassembled WGS sequence"/>
</dbReference>